<evidence type="ECO:0000256" key="5">
    <source>
        <dbReference type="SAM" id="MobiDB-lite"/>
    </source>
</evidence>
<dbReference type="Ensembl" id="ENSOCUT00000045438.1">
    <property type="protein sequence ID" value="ENSOCUP00000028170.1"/>
    <property type="gene ID" value="ENSOCUG00000034118.1"/>
</dbReference>
<feature type="signal peptide" evidence="6">
    <location>
        <begin position="1"/>
        <end position="19"/>
    </location>
</feature>
<evidence type="ECO:0000256" key="6">
    <source>
        <dbReference type="SAM" id="SignalP"/>
    </source>
</evidence>
<dbReference type="InterPro" id="IPR007110">
    <property type="entry name" value="Ig-like_dom"/>
</dbReference>
<dbReference type="PANTHER" id="PTHR23266">
    <property type="entry name" value="IMMUNOGLOBULIN HEAVY CHAIN"/>
    <property type="match status" value="1"/>
</dbReference>
<dbReference type="PROSITE" id="PS50835">
    <property type="entry name" value="IG_LIKE"/>
    <property type="match status" value="1"/>
</dbReference>
<dbReference type="Ensembl" id="ENSOCUT00000052553.1">
    <property type="protein sequence ID" value="ENSOCUP00000030778.1"/>
    <property type="gene ID" value="ENSOCUG00000034118.1"/>
</dbReference>
<evidence type="ECO:0000256" key="1">
    <source>
        <dbReference type="ARBA" id="ARBA00022859"/>
    </source>
</evidence>
<dbReference type="SMART" id="SM00406">
    <property type="entry name" value="IGv"/>
    <property type="match status" value="1"/>
</dbReference>
<dbReference type="Bgee" id="ENSOCUG00000034118">
    <property type="expression patterns" value="Expressed in ovary and 3 other cell types or tissues"/>
</dbReference>
<dbReference type="Pfam" id="PF07686">
    <property type="entry name" value="V-set"/>
    <property type="match status" value="1"/>
</dbReference>
<dbReference type="SMART" id="SM00409">
    <property type="entry name" value="IG"/>
    <property type="match status" value="1"/>
</dbReference>
<evidence type="ECO:0000313" key="8">
    <source>
        <dbReference type="Ensembl" id="ENSOCUP00000028170.1"/>
    </source>
</evidence>
<feature type="domain" description="Ig-like" evidence="7">
    <location>
        <begin position="31"/>
        <end position="130"/>
    </location>
</feature>
<accession>A0A5F9C302</accession>
<organism evidence="8 9">
    <name type="scientific">Oryctolagus cuniculus</name>
    <name type="common">Rabbit</name>
    <dbReference type="NCBI Taxonomy" id="9986"/>
    <lineage>
        <taxon>Eukaryota</taxon>
        <taxon>Metazoa</taxon>
        <taxon>Chordata</taxon>
        <taxon>Craniata</taxon>
        <taxon>Vertebrata</taxon>
        <taxon>Euteleostomi</taxon>
        <taxon>Mammalia</taxon>
        <taxon>Eutheria</taxon>
        <taxon>Euarchontoglires</taxon>
        <taxon>Glires</taxon>
        <taxon>Lagomorpha</taxon>
        <taxon>Leporidae</taxon>
        <taxon>Oryctolagus</taxon>
    </lineage>
</organism>
<dbReference type="Gene3D" id="2.60.40.10">
    <property type="entry name" value="Immunoglobulins"/>
    <property type="match status" value="1"/>
</dbReference>
<dbReference type="GO" id="GO:0005576">
    <property type="term" value="C:extracellular region"/>
    <property type="evidence" value="ECO:0007669"/>
    <property type="project" value="UniProtKB-ARBA"/>
</dbReference>
<dbReference type="Proteomes" id="UP000001811">
    <property type="component" value="Unplaced"/>
</dbReference>
<evidence type="ECO:0000256" key="3">
    <source>
        <dbReference type="ARBA" id="ARBA00023283"/>
    </source>
</evidence>
<dbReference type="FunFam" id="2.60.40.10:FF:001878">
    <property type="entry name" value="Immunoglobulin heavy variable 1-4"/>
    <property type="match status" value="1"/>
</dbReference>
<dbReference type="AlphaFoldDB" id="A0A5F9C302"/>
<dbReference type="InterPro" id="IPR036179">
    <property type="entry name" value="Ig-like_dom_sf"/>
</dbReference>
<keyword evidence="9" id="KW-1185">Reference proteome</keyword>
<dbReference type="SMR" id="A0A5F9C302"/>
<dbReference type="GO" id="GO:0019814">
    <property type="term" value="C:immunoglobulin complex"/>
    <property type="evidence" value="ECO:0007669"/>
    <property type="project" value="UniProtKB-KW"/>
</dbReference>
<evidence type="ECO:0000256" key="4">
    <source>
        <dbReference type="ARBA" id="ARBA00043265"/>
    </source>
</evidence>
<feature type="region of interest" description="Disordered" evidence="5">
    <location>
        <begin position="116"/>
        <end position="153"/>
    </location>
</feature>
<keyword evidence="6" id="KW-0732">Signal</keyword>
<keyword evidence="2" id="KW-1064">Adaptive immunity</keyword>
<dbReference type="GeneTree" id="ENSGT01050000244936"/>
<sequence>METGLRWLLLVAVLKGVQCQEQLKESGGGLVTPGGILSLTCTASGFSISSYRMGWVRQAPGKGLEWIRYISYGGSAYYKSWAKGRFTISKTLSTVDLKMTSLTASDTATYFCARDTVRGPHSEPTQTSLQGRAPPPGGARDALNPDSGPAQAQREMKPWFKSGNGDFLSCNSFEGRILLI</sequence>
<dbReference type="SUPFAM" id="SSF48726">
    <property type="entry name" value="Immunoglobulin"/>
    <property type="match status" value="1"/>
</dbReference>
<keyword evidence="1" id="KW-0391">Immunity</keyword>
<evidence type="ECO:0000259" key="7">
    <source>
        <dbReference type="PROSITE" id="PS50835"/>
    </source>
</evidence>
<dbReference type="PaxDb" id="9986-ENSOCUP00000019477"/>
<dbReference type="InterPro" id="IPR003599">
    <property type="entry name" value="Ig_sub"/>
</dbReference>
<dbReference type="InterPro" id="IPR013106">
    <property type="entry name" value="Ig_V-set"/>
</dbReference>
<feature type="chain" id="PRO_5044621537" description="Ig-like domain-containing protein" evidence="6">
    <location>
        <begin position="20"/>
        <end position="180"/>
    </location>
</feature>
<protein>
    <recommendedName>
        <fullName evidence="7">Ig-like domain-containing protein</fullName>
    </recommendedName>
</protein>
<dbReference type="InterPro" id="IPR050199">
    <property type="entry name" value="IgHV"/>
</dbReference>
<dbReference type="InterPro" id="IPR013783">
    <property type="entry name" value="Ig-like_fold"/>
</dbReference>
<keyword evidence="4" id="KW-1280">Immunoglobulin</keyword>
<reference evidence="8" key="2">
    <citation type="submission" date="2025-05" db="UniProtKB">
        <authorList>
            <consortium name="Ensembl"/>
        </authorList>
    </citation>
    <scope>IDENTIFICATION</scope>
    <source>
        <strain evidence="8">Thorbecke</strain>
    </source>
</reference>
<reference evidence="8 9" key="1">
    <citation type="journal article" date="2011" name="Nature">
        <title>A high-resolution map of human evolutionary constraint using 29 mammals.</title>
        <authorList>
            <person name="Lindblad-Toh K."/>
            <person name="Garber M."/>
            <person name="Zuk O."/>
            <person name="Lin M.F."/>
            <person name="Parker B.J."/>
            <person name="Washietl S."/>
            <person name="Kheradpour P."/>
            <person name="Ernst J."/>
            <person name="Jordan G."/>
            <person name="Mauceli E."/>
            <person name="Ward L.D."/>
            <person name="Lowe C.B."/>
            <person name="Holloway A.K."/>
            <person name="Clamp M."/>
            <person name="Gnerre S."/>
            <person name="Alfoldi J."/>
            <person name="Beal K."/>
            <person name="Chang J."/>
            <person name="Clawson H."/>
            <person name="Cuff J."/>
            <person name="Di Palma F."/>
            <person name="Fitzgerald S."/>
            <person name="Flicek P."/>
            <person name="Guttman M."/>
            <person name="Hubisz M.J."/>
            <person name="Jaffe D.B."/>
            <person name="Jungreis I."/>
            <person name="Kent W.J."/>
            <person name="Kostka D."/>
            <person name="Lara M."/>
            <person name="Martins A.L."/>
            <person name="Massingham T."/>
            <person name="Moltke I."/>
            <person name="Raney B.J."/>
            <person name="Rasmussen M.D."/>
            <person name="Robinson J."/>
            <person name="Stark A."/>
            <person name="Vilella A.J."/>
            <person name="Wen J."/>
            <person name="Xie X."/>
            <person name="Zody M.C."/>
            <person name="Baldwin J."/>
            <person name="Bloom T."/>
            <person name="Chin C.W."/>
            <person name="Heiman D."/>
            <person name="Nicol R."/>
            <person name="Nusbaum C."/>
            <person name="Young S."/>
            <person name="Wilkinson J."/>
            <person name="Worley K.C."/>
            <person name="Kovar C.L."/>
            <person name="Muzny D.M."/>
            <person name="Gibbs R.A."/>
            <person name="Cree A."/>
            <person name="Dihn H.H."/>
            <person name="Fowler G."/>
            <person name="Jhangiani S."/>
            <person name="Joshi V."/>
            <person name="Lee S."/>
            <person name="Lewis L.R."/>
            <person name="Nazareth L.V."/>
            <person name="Okwuonu G."/>
            <person name="Santibanez J."/>
            <person name="Warren W.C."/>
            <person name="Mardis E.R."/>
            <person name="Weinstock G.M."/>
            <person name="Wilson R.K."/>
            <person name="Delehaunty K."/>
            <person name="Dooling D."/>
            <person name="Fronik C."/>
            <person name="Fulton L."/>
            <person name="Fulton B."/>
            <person name="Graves T."/>
            <person name="Minx P."/>
            <person name="Sodergren E."/>
            <person name="Birney E."/>
            <person name="Margulies E.H."/>
            <person name="Herrero J."/>
            <person name="Green E.D."/>
            <person name="Haussler D."/>
            <person name="Siepel A."/>
            <person name="Goldman N."/>
            <person name="Pollard K.S."/>
            <person name="Pedersen J.S."/>
            <person name="Lander E.S."/>
            <person name="Kellis M."/>
        </authorList>
    </citation>
    <scope>NUCLEOTIDE SEQUENCE [LARGE SCALE GENOMIC DNA]</scope>
    <source>
        <strain evidence="9">Thorbecke</strain>
        <strain evidence="8">Thorbecke inbred</strain>
    </source>
</reference>
<name>A0A5F9C302_RABIT</name>
<proteinExistence type="predicted"/>
<evidence type="ECO:0000256" key="2">
    <source>
        <dbReference type="ARBA" id="ARBA00023130"/>
    </source>
</evidence>
<dbReference type="GO" id="GO:0002250">
    <property type="term" value="P:adaptive immune response"/>
    <property type="evidence" value="ECO:0007669"/>
    <property type="project" value="UniProtKB-KW"/>
</dbReference>
<evidence type="ECO:0000313" key="9">
    <source>
        <dbReference type="Proteomes" id="UP000001811"/>
    </source>
</evidence>
<keyword evidence="3" id="KW-0873">Pyrrolidone carboxylic acid</keyword>